<proteinExistence type="predicted"/>
<dbReference type="EMBL" id="RYFI01000016">
    <property type="protein sequence ID" value="RXF70930.1"/>
    <property type="molecule type" value="Genomic_DNA"/>
</dbReference>
<evidence type="ECO:0000313" key="2">
    <source>
        <dbReference type="EMBL" id="RXF70930.1"/>
    </source>
</evidence>
<dbReference type="CDD" id="cd08946">
    <property type="entry name" value="SDR_e"/>
    <property type="match status" value="1"/>
</dbReference>
<evidence type="ECO:0000313" key="3">
    <source>
        <dbReference type="Proteomes" id="UP000289708"/>
    </source>
</evidence>
<protein>
    <submittedName>
        <fullName evidence="2">SDR family oxidoreductase</fullName>
    </submittedName>
</protein>
<dbReference type="InterPro" id="IPR001509">
    <property type="entry name" value="Epimerase_deHydtase"/>
</dbReference>
<dbReference type="SUPFAM" id="SSF51735">
    <property type="entry name" value="NAD(P)-binding Rossmann-fold domains"/>
    <property type="match status" value="1"/>
</dbReference>
<gene>
    <name evidence="2" type="ORF">EK403_16105</name>
</gene>
<dbReference type="PANTHER" id="PTHR43245:SF23">
    <property type="entry name" value="NAD(P)-BINDING DOMAIN-CONTAINING PROTEIN"/>
    <property type="match status" value="1"/>
</dbReference>
<accession>A0A4Q0MC86</accession>
<keyword evidence="3" id="KW-1185">Reference proteome</keyword>
<evidence type="ECO:0000259" key="1">
    <source>
        <dbReference type="Pfam" id="PF01370"/>
    </source>
</evidence>
<dbReference type="InterPro" id="IPR050177">
    <property type="entry name" value="Lipid_A_modif_metabolic_enz"/>
</dbReference>
<dbReference type="RefSeq" id="WP_128778497.1">
    <property type="nucleotide sequence ID" value="NZ_RYFI01000016.1"/>
</dbReference>
<sequence length="357" mass="38852">MKVLVTGADGYIGCILTPYLMQHGHEVAGLDAGFYRAGLLFHDDKPRPRTITRDTRDVTPDDLAGFEAVVHLAELSNDPLADNDVETTYSINLHGSLGLAHAAKRAGVKRFVYASSCSVYGVGASGVCSEASDVNPLTAYAECKVLCERGLSELADSTFTPVFLRNATAFGASPRMRFDIVLNNLSGLAATRGVIDMSSDGSPWRPLVHVQDICQAVDLMLAAAPDRIRGEAFNVGDDAQNYRVRDIAEIVARSFPGCATLFGPPSPDNRSYRVSFAKIHAALPEFVCRWRADDGARELWRVFNQIGMTRETFEAAPFTRLKALKALMDAGQLDHNLRWAAFNAKPEAVAEYGVSLH</sequence>
<dbReference type="InterPro" id="IPR036291">
    <property type="entry name" value="NAD(P)-bd_dom_sf"/>
</dbReference>
<dbReference type="AlphaFoldDB" id="A0A4Q0MC86"/>
<dbReference type="OrthoDB" id="9795501at2"/>
<reference evidence="2 3" key="1">
    <citation type="submission" date="2018-12" db="EMBL/GenBank/DDBJ databases">
        <title>bacterium Hansschlegelia zhihuaiae S113.</title>
        <authorList>
            <person name="He J."/>
        </authorList>
    </citation>
    <scope>NUCLEOTIDE SEQUENCE [LARGE SCALE GENOMIC DNA]</scope>
    <source>
        <strain evidence="2 3">S 113</strain>
    </source>
</reference>
<name>A0A4Q0MC86_9HYPH</name>
<dbReference type="PANTHER" id="PTHR43245">
    <property type="entry name" value="BIFUNCTIONAL POLYMYXIN RESISTANCE PROTEIN ARNA"/>
    <property type="match status" value="1"/>
</dbReference>
<comment type="caution">
    <text evidence="2">The sequence shown here is derived from an EMBL/GenBank/DDBJ whole genome shotgun (WGS) entry which is preliminary data.</text>
</comment>
<feature type="domain" description="NAD-dependent epimerase/dehydratase" evidence="1">
    <location>
        <begin position="3"/>
        <end position="236"/>
    </location>
</feature>
<dbReference type="Pfam" id="PF01370">
    <property type="entry name" value="Epimerase"/>
    <property type="match status" value="1"/>
</dbReference>
<organism evidence="2 3">
    <name type="scientific">Hansschlegelia zhihuaiae</name>
    <dbReference type="NCBI Taxonomy" id="405005"/>
    <lineage>
        <taxon>Bacteria</taxon>
        <taxon>Pseudomonadati</taxon>
        <taxon>Pseudomonadota</taxon>
        <taxon>Alphaproteobacteria</taxon>
        <taxon>Hyphomicrobiales</taxon>
        <taxon>Methylopilaceae</taxon>
        <taxon>Hansschlegelia</taxon>
    </lineage>
</organism>
<dbReference type="Gene3D" id="3.40.50.720">
    <property type="entry name" value="NAD(P)-binding Rossmann-like Domain"/>
    <property type="match status" value="1"/>
</dbReference>
<dbReference type="Proteomes" id="UP000289708">
    <property type="component" value="Unassembled WGS sequence"/>
</dbReference>